<dbReference type="Proteomes" id="UP001230649">
    <property type="component" value="Unassembled WGS sequence"/>
</dbReference>
<comment type="caution">
    <text evidence="1">The sequence shown here is derived from an EMBL/GenBank/DDBJ whole genome shotgun (WGS) entry which is preliminary data.</text>
</comment>
<organism evidence="1 2">
    <name type="scientific">Naganishia adeliensis</name>
    <dbReference type="NCBI Taxonomy" id="92952"/>
    <lineage>
        <taxon>Eukaryota</taxon>
        <taxon>Fungi</taxon>
        <taxon>Dikarya</taxon>
        <taxon>Basidiomycota</taxon>
        <taxon>Agaricomycotina</taxon>
        <taxon>Tremellomycetes</taxon>
        <taxon>Filobasidiales</taxon>
        <taxon>Filobasidiaceae</taxon>
        <taxon>Naganishia</taxon>
    </lineage>
</organism>
<name>A0ACC2W4Q1_9TREE</name>
<dbReference type="EMBL" id="JASBWS010000048">
    <property type="protein sequence ID" value="KAJ9105602.1"/>
    <property type="molecule type" value="Genomic_DNA"/>
</dbReference>
<accession>A0ACC2W4Q1</accession>
<evidence type="ECO:0000313" key="2">
    <source>
        <dbReference type="Proteomes" id="UP001230649"/>
    </source>
</evidence>
<reference evidence="1" key="1">
    <citation type="submission" date="2023-04" db="EMBL/GenBank/DDBJ databases">
        <title>Draft Genome sequencing of Naganishia species isolated from polar environments using Oxford Nanopore Technology.</title>
        <authorList>
            <person name="Leo P."/>
            <person name="Venkateswaran K."/>
        </authorList>
    </citation>
    <scope>NUCLEOTIDE SEQUENCE</scope>
    <source>
        <strain evidence="1">MNA-CCFEE 5262</strain>
    </source>
</reference>
<evidence type="ECO:0000313" key="1">
    <source>
        <dbReference type="EMBL" id="KAJ9105602.1"/>
    </source>
</evidence>
<sequence length="455" mass="46902">MSSMAATLAGLQPAPAAAPSPAQQQQARRAAGAQAGHIPARYEEALDVEGELPINDVELNGTALLKILKHSTDPSPVAAHVASASHHRNDRETAYAPTDAMGLLLGLDLSGTAEVADCFALPTGLGAHGVGALLDGDKSETSYAPTVLRHLREVSIIDNPIGVYLTTHTPTLFSTLTDPSFTPSQSSGAGGKDAGGVGGMLGGSGWLIRNVIEAMAGVEKLAGSRGTGVTSAGKQGAGGRAVLLVHDASRGASGDVQIKAYKFSEGFAAALRKQRFDTASLIEHRLTPTTMLTPLPIRTKSPALLNALFSTLSAPTSTSATTPISALTTTALGTSTPTTLPFQTSTSTALPTALSNTLASLANLSQEQNALAYQMRQVAREKSRHEQAVQARQDENELRKKQGLTPLPDVAEPMGKKVTDPSRLDLLLCLGAVDNAAKGLAAEAGKGLVKSFATA</sequence>
<protein>
    <submittedName>
        <fullName evidence="1">Uncharacterized protein</fullName>
    </submittedName>
</protein>
<proteinExistence type="predicted"/>
<gene>
    <name evidence="1" type="ORF">QFC20_004282</name>
</gene>
<keyword evidence="2" id="KW-1185">Reference proteome</keyword>